<feature type="compositionally biased region" description="Polar residues" evidence="8">
    <location>
        <begin position="211"/>
        <end position="228"/>
    </location>
</feature>
<evidence type="ECO:0000259" key="9">
    <source>
        <dbReference type="PROSITE" id="PS50235"/>
    </source>
</evidence>
<feature type="region of interest" description="Disordered" evidence="8">
    <location>
        <begin position="151"/>
        <end position="242"/>
    </location>
</feature>
<evidence type="ECO:0000256" key="3">
    <source>
        <dbReference type="ARBA" id="ARBA00012759"/>
    </source>
</evidence>
<feature type="domain" description="USP" evidence="9">
    <location>
        <begin position="341"/>
        <end position="720"/>
    </location>
</feature>
<protein>
    <recommendedName>
        <fullName evidence="3">ubiquitinyl hydrolase 1</fullName>
        <ecNumber evidence="3">3.4.19.12</ecNumber>
    </recommendedName>
</protein>
<keyword evidence="4" id="KW-0645">Protease</keyword>
<gene>
    <name evidence="10" type="ORF">CVLEPA_LOCUS29340</name>
</gene>
<dbReference type="InterPro" id="IPR038765">
    <property type="entry name" value="Papain-like_cys_pep_sf"/>
</dbReference>
<dbReference type="SUPFAM" id="SSF54001">
    <property type="entry name" value="Cysteine proteinases"/>
    <property type="match status" value="1"/>
</dbReference>
<dbReference type="CDD" id="cd02257">
    <property type="entry name" value="Peptidase_C19"/>
    <property type="match status" value="1"/>
</dbReference>
<evidence type="ECO:0000313" key="11">
    <source>
        <dbReference type="Proteomes" id="UP001642483"/>
    </source>
</evidence>
<evidence type="ECO:0000313" key="10">
    <source>
        <dbReference type="EMBL" id="CAK8696161.1"/>
    </source>
</evidence>
<proteinExistence type="inferred from homology"/>
<evidence type="ECO:0000256" key="8">
    <source>
        <dbReference type="SAM" id="MobiDB-lite"/>
    </source>
</evidence>
<accession>A0ABP0GWQ7</accession>
<dbReference type="Gene3D" id="3.90.70.10">
    <property type="entry name" value="Cysteine proteinases"/>
    <property type="match status" value="1"/>
</dbReference>
<reference evidence="10 11" key="1">
    <citation type="submission" date="2024-02" db="EMBL/GenBank/DDBJ databases">
        <authorList>
            <person name="Daric V."/>
            <person name="Darras S."/>
        </authorList>
    </citation>
    <scope>NUCLEOTIDE SEQUENCE [LARGE SCALE GENOMIC DNA]</scope>
</reference>
<dbReference type="Proteomes" id="UP001642483">
    <property type="component" value="Unassembled WGS sequence"/>
</dbReference>
<comment type="caution">
    <text evidence="10">The sequence shown here is derived from an EMBL/GenBank/DDBJ whole genome shotgun (WGS) entry which is preliminary data.</text>
</comment>
<dbReference type="PROSITE" id="PS00973">
    <property type="entry name" value="USP_2"/>
    <property type="match status" value="1"/>
</dbReference>
<evidence type="ECO:0000256" key="6">
    <source>
        <dbReference type="ARBA" id="ARBA00022801"/>
    </source>
</evidence>
<keyword evidence="11" id="KW-1185">Reference proteome</keyword>
<dbReference type="InterPro" id="IPR001394">
    <property type="entry name" value="Peptidase_C19_UCH"/>
</dbReference>
<keyword evidence="5" id="KW-0833">Ubl conjugation pathway</keyword>
<sequence length="723" mass="81730">MEGSCSTLLEFGDFETKIKQVYLHDDCVELPPSWPTEDADPCKLSFVLPVENKFEELKPTNNNNNTKDEKNTPSMKEKEVDVICNGTSSEEILEEVPQEKSVVKTGNPLPREANRNAVDSNLTSSDEVLDKTTKTQLNVAELDDKLITSKSEVSDEMSTKSTEREFQNQNSHDIEVSEENNPNIDVLASDKPTEPDIANGVKNELNKSAKRTSTVNTNETDQLPNGSIETDPFHNESKTKSSTTWAGLFHSNANSSAAKTSQMNGFVEKPKTANKSVTFQPKTKMVSKDVRPANNVSARDSKLESAVIEVVKTEDDPNAKMLAVKLHNLELIFKPQAFMPRGLINTSNWCYINATLQALLVCPPFFQLLKSLPIIPLERRLTTSTPIMDSFIQLASEFRPLSTKRGYQSNKDIRQGSPFEPRYIYDMLVLIKSSLSERGAQEDAEEFQSCILNGLHEEMTKLFNNLNDSGISSPNQQHEEVDNAYDPHQIAMYEDMNGGIDVVKDEWEEVVTTKKNRSAVTRRADITKTPISEMFRGELCTTVFRPGQKASISYEPFFSLPLHVPSEHAWTVDEALYTLTGKEAFLEEDEKNTDATRQQTIETLPPVLILHLKRFVYDKQGGSKKIDRKMEYKTDLIINKDLLSKSGRKYSLSQRSYKLFAVVYHHGEKATGGHYTTNVFHIGMSSWLRIDDQSIWPVPHNEVTRHNSNRTAYLLYYRRTDLG</sequence>
<dbReference type="PANTHER" id="PTHR24006">
    <property type="entry name" value="UBIQUITIN CARBOXYL-TERMINAL HYDROLASE"/>
    <property type="match status" value="1"/>
</dbReference>
<evidence type="ECO:0000256" key="5">
    <source>
        <dbReference type="ARBA" id="ARBA00022786"/>
    </source>
</evidence>
<dbReference type="InterPro" id="IPR018200">
    <property type="entry name" value="USP_CS"/>
</dbReference>
<evidence type="ECO:0000256" key="1">
    <source>
        <dbReference type="ARBA" id="ARBA00000707"/>
    </source>
</evidence>
<name>A0ABP0GWQ7_CLALP</name>
<feature type="region of interest" description="Disordered" evidence="8">
    <location>
        <begin position="57"/>
        <end position="79"/>
    </location>
</feature>
<dbReference type="EMBL" id="CAWYQH010000152">
    <property type="protein sequence ID" value="CAK8696161.1"/>
    <property type="molecule type" value="Genomic_DNA"/>
</dbReference>
<dbReference type="InterPro" id="IPR050164">
    <property type="entry name" value="Peptidase_C19"/>
</dbReference>
<dbReference type="Pfam" id="PF00443">
    <property type="entry name" value="UCH"/>
    <property type="match status" value="1"/>
</dbReference>
<comment type="catalytic activity">
    <reaction evidence="1">
        <text>Thiol-dependent hydrolysis of ester, thioester, amide, peptide and isopeptide bonds formed by the C-terminal Gly of ubiquitin (a 76-residue protein attached to proteins as an intracellular targeting signal).</text>
        <dbReference type="EC" id="3.4.19.12"/>
    </reaction>
</comment>
<feature type="compositionally biased region" description="Basic and acidic residues" evidence="8">
    <location>
        <begin position="66"/>
        <end position="79"/>
    </location>
</feature>
<dbReference type="InterPro" id="IPR028889">
    <property type="entry name" value="USP"/>
</dbReference>
<dbReference type="PROSITE" id="PS50235">
    <property type="entry name" value="USP_3"/>
    <property type="match status" value="1"/>
</dbReference>
<dbReference type="PANTHER" id="PTHR24006:SF687">
    <property type="entry name" value="UBIQUITIN CARBOXYL-TERMINAL HYDROLASE 10"/>
    <property type="match status" value="1"/>
</dbReference>
<feature type="region of interest" description="Disordered" evidence="8">
    <location>
        <begin position="93"/>
        <end position="116"/>
    </location>
</feature>
<evidence type="ECO:0000256" key="4">
    <source>
        <dbReference type="ARBA" id="ARBA00022670"/>
    </source>
</evidence>
<evidence type="ECO:0000256" key="7">
    <source>
        <dbReference type="ARBA" id="ARBA00022807"/>
    </source>
</evidence>
<comment type="similarity">
    <text evidence="2">Belongs to the peptidase C19 family. USP10 subfamily.</text>
</comment>
<dbReference type="EC" id="3.4.19.12" evidence="3"/>
<keyword evidence="7" id="KW-0788">Thiol protease</keyword>
<organism evidence="10 11">
    <name type="scientific">Clavelina lepadiformis</name>
    <name type="common">Light-bulb sea squirt</name>
    <name type="synonym">Ascidia lepadiformis</name>
    <dbReference type="NCBI Taxonomy" id="159417"/>
    <lineage>
        <taxon>Eukaryota</taxon>
        <taxon>Metazoa</taxon>
        <taxon>Chordata</taxon>
        <taxon>Tunicata</taxon>
        <taxon>Ascidiacea</taxon>
        <taxon>Aplousobranchia</taxon>
        <taxon>Clavelinidae</taxon>
        <taxon>Clavelina</taxon>
    </lineage>
</organism>
<feature type="compositionally biased region" description="Basic and acidic residues" evidence="8">
    <location>
        <begin position="157"/>
        <end position="166"/>
    </location>
</feature>
<keyword evidence="6" id="KW-0378">Hydrolase</keyword>
<evidence type="ECO:0000256" key="2">
    <source>
        <dbReference type="ARBA" id="ARBA00005427"/>
    </source>
</evidence>